<evidence type="ECO:0000256" key="1">
    <source>
        <dbReference type="SAM" id="SignalP"/>
    </source>
</evidence>
<name>A0A7G6SPV6_9HYPH</name>
<feature type="signal peptide" evidence="1">
    <location>
        <begin position="1"/>
        <end position="22"/>
    </location>
</feature>
<protein>
    <submittedName>
        <fullName evidence="2">Uncharacterized protein</fullName>
    </submittedName>
</protein>
<dbReference type="Proteomes" id="UP000515465">
    <property type="component" value="Chromosome"/>
</dbReference>
<gene>
    <name evidence="2" type="ORF">HB778_07880</name>
</gene>
<proteinExistence type="predicted"/>
<dbReference type="EMBL" id="CP050296">
    <property type="protein sequence ID" value="QND56538.1"/>
    <property type="molecule type" value="Genomic_DNA"/>
</dbReference>
<reference evidence="3" key="1">
    <citation type="journal article" date="2020" name="Mol. Plant Microbe">
        <title>Rhizobial microsymbionts of the narrowly endemic Oxytropis species growing in Kamchatka are characterized by significant genetic diversity and possess a set of genes that are associated with T3SS and T6SS secretion systems and can affect the development of symbiosis.</title>
        <authorList>
            <person name="Safronova V."/>
            <person name="Guro P."/>
            <person name="Sazanova A."/>
            <person name="Kuznetsova I."/>
            <person name="Belimov A."/>
            <person name="Yakubov V."/>
            <person name="Chirak E."/>
            <person name="Afonin A."/>
            <person name="Gogolev Y."/>
            <person name="Andronov E."/>
            <person name="Tikhonovich I."/>
        </authorList>
    </citation>
    <scope>NUCLEOTIDE SEQUENCE [LARGE SCALE GENOMIC DNA]</scope>
    <source>
        <strain evidence="3">583</strain>
    </source>
</reference>
<feature type="chain" id="PRO_5028935555" evidence="1">
    <location>
        <begin position="23"/>
        <end position="103"/>
    </location>
</feature>
<sequence>MSARGFLSLAACTIFLSSSAMSSSNVDMPVKQSISYPMSFSSGGNTEKQSRPTEEFLRTAQQDVCCPGGYPWYRNSTNMCYGSYEDCHDTDGGGWSCRQVNAC</sequence>
<keyword evidence="1" id="KW-0732">Signal</keyword>
<evidence type="ECO:0000313" key="3">
    <source>
        <dbReference type="Proteomes" id="UP000515465"/>
    </source>
</evidence>
<accession>A0A7G6SPV6</accession>
<evidence type="ECO:0000313" key="2">
    <source>
        <dbReference type="EMBL" id="QND56538.1"/>
    </source>
</evidence>
<dbReference type="AlphaFoldDB" id="A0A7G6SPV6"/>
<organism evidence="2 3">
    <name type="scientific">Mesorhizobium huakuii</name>
    <dbReference type="NCBI Taxonomy" id="28104"/>
    <lineage>
        <taxon>Bacteria</taxon>
        <taxon>Pseudomonadati</taxon>
        <taxon>Pseudomonadota</taxon>
        <taxon>Alphaproteobacteria</taxon>
        <taxon>Hyphomicrobiales</taxon>
        <taxon>Phyllobacteriaceae</taxon>
        <taxon>Mesorhizobium</taxon>
    </lineage>
</organism>
<dbReference type="RefSeq" id="WP_183462801.1">
    <property type="nucleotide sequence ID" value="NZ_CP050296.1"/>
</dbReference>